<dbReference type="HOGENOM" id="CLU_1329533_0_0_2"/>
<evidence type="ECO:0000256" key="1">
    <source>
        <dbReference type="SAM" id="Phobius"/>
    </source>
</evidence>
<evidence type="ECO:0000313" key="2">
    <source>
        <dbReference type="EMBL" id="AKG38591.1"/>
    </source>
</evidence>
<feature type="transmembrane region" description="Helical" evidence="1">
    <location>
        <begin position="101"/>
        <end position="125"/>
    </location>
</feature>
<dbReference type="Proteomes" id="UP000067434">
    <property type="component" value="Chromosome"/>
</dbReference>
<keyword evidence="1" id="KW-0812">Transmembrane</keyword>
<evidence type="ECO:0000313" key="3">
    <source>
        <dbReference type="Proteomes" id="UP000067434"/>
    </source>
</evidence>
<keyword evidence="3" id="KW-1185">Reference proteome</keyword>
<feature type="transmembrane region" description="Helical" evidence="1">
    <location>
        <begin position="164"/>
        <end position="188"/>
    </location>
</feature>
<protein>
    <submittedName>
        <fullName evidence="2">Uncharacterized protein</fullName>
    </submittedName>
</protein>
<keyword evidence="1" id="KW-0472">Membrane</keyword>
<feature type="transmembrane region" description="Helical" evidence="1">
    <location>
        <begin position="132"/>
        <end position="152"/>
    </location>
</feature>
<proteinExistence type="predicted"/>
<feature type="transmembrane region" description="Helical" evidence="1">
    <location>
        <begin position="63"/>
        <end position="81"/>
    </location>
</feature>
<dbReference type="GeneID" id="25401333"/>
<dbReference type="EMBL" id="CP009961">
    <property type="protein sequence ID" value="AKG38591.1"/>
    <property type="molecule type" value="Genomic_DNA"/>
</dbReference>
<dbReference type="AlphaFoldDB" id="A0A0F7CL09"/>
<keyword evidence="1" id="KW-1133">Transmembrane helix</keyword>
<dbReference type="RefSeq" id="WP_052884013.1">
    <property type="nucleotide sequence ID" value="NZ_CP009961.1"/>
</dbReference>
<name>A0A0F7CL09_9CREN</name>
<dbReference type="KEGG" id="thf:MA03_03840"/>
<organism evidence="2 3">
    <name type="scientific">Infirmifilum uzonense</name>
    <dbReference type="NCBI Taxonomy" id="1550241"/>
    <lineage>
        <taxon>Archaea</taxon>
        <taxon>Thermoproteota</taxon>
        <taxon>Thermoprotei</taxon>
        <taxon>Thermofilales</taxon>
        <taxon>Thermofilaceae</taxon>
        <taxon>Infirmifilum</taxon>
    </lineage>
</organism>
<gene>
    <name evidence="2" type="ORF">MA03_03840</name>
</gene>
<sequence>MAQNIDKELADGLRGLAEGSLLMLVAYIVFLGLAWLAGFWMFMPFYMPMHMREVPYEVSYPRLIALVVMLVFLVIAIYGLVSKIQPGLASLGRWRQDLSGLVPLAVWGLAFGYVLLGVFALLTVLQLPGRFIALWLSFILGVMGYIGLGITALKLGTYLGSGVFTLGGAFALISSLIPVFAPITWLVLYIEASGQAYRVAQGGLKS</sequence>
<accession>A0A0F7CL09</accession>
<feature type="transmembrane region" description="Helical" evidence="1">
    <location>
        <begin position="20"/>
        <end position="42"/>
    </location>
</feature>
<reference evidence="2 3" key="1">
    <citation type="journal article" date="2015" name="Stand. Genomic Sci.">
        <title>Complete genome sequence of and proposal of Thermofilum uzonense sp. nov. a novel hyperthermophilic crenarchaeon and emended description of the genus Thermofilum.</title>
        <authorList>
            <person name="Toshchakov S.V."/>
            <person name="Korzhenkov A.A."/>
            <person name="Samarov N.I."/>
            <person name="Mazunin I.O."/>
            <person name="Mozhey O.I."/>
            <person name="Shmyr I.S."/>
            <person name="Derbikova K.S."/>
            <person name="Taranov E.A."/>
            <person name="Dominova I.N."/>
            <person name="Bonch-Osmolovskaya E.A."/>
            <person name="Patrushev M.V."/>
            <person name="Podosokorskaya O.A."/>
            <person name="Kublanov I.V."/>
        </authorList>
    </citation>
    <scope>NUCLEOTIDE SEQUENCE [LARGE SCALE GENOMIC DNA]</scope>
    <source>
        <strain evidence="2 3">1807-2</strain>
    </source>
</reference>
<dbReference type="PATRIC" id="fig|1550241.5.peg.819"/>